<evidence type="ECO:0000313" key="2">
    <source>
        <dbReference type="EMBL" id="CDY37500.1"/>
    </source>
</evidence>
<dbReference type="EMBL" id="LK032402">
    <property type="protein sequence ID" value="CDY37500.1"/>
    <property type="molecule type" value="Genomic_DNA"/>
</dbReference>
<keyword evidence="1" id="KW-0732">Signal</keyword>
<gene>
    <name evidence="2" type="primary">BnaA05g33650D</name>
    <name evidence="2" type="ORF">GSBRNA2T00064113001</name>
</gene>
<dbReference type="Gramene" id="CDY37500">
    <property type="protein sequence ID" value="CDY37500"/>
    <property type="gene ID" value="GSBRNA2T00064113001"/>
</dbReference>
<accession>A0A078HGP1</accession>
<keyword evidence="3" id="KW-1185">Reference proteome</keyword>
<dbReference type="PaxDb" id="3708-A0A078HGP1"/>
<evidence type="ECO:0000256" key="1">
    <source>
        <dbReference type="SAM" id="SignalP"/>
    </source>
</evidence>
<feature type="chain" id="PRO_5001736917" evidence="1">
    <location>
        <begin position="27"/>
        <end position="65"/>
    </location>
</feature>
<name>A0A078HGP1_BRANA</name>
<reference evidence="2 3" key="1">
    <citation type="journal article" date="2014" name="Science">
        <title>Plant genetics. Early allopolyploid evolution in the post-Neolithic Brassica napus oilseed genome.</title>
        <authorList>
            <person name="Chalhoub B."/>
            <person name="Denoeud F."/>
            <person name="Liu S."/>
            <person name="Parkin I.A."/>
            <person name="Tang H."/>
            <person name="Wang X."/>
            <person name="Chiquet J."/>
            <person name="Belcram H."/>
            <person name="Tong C."/>
            <person name="Samans B."/>
            <person name="Correa M."/>
            <person name="Da Silva C."/>
            <person name="Just J."/>
            <person name="Falentin C."/>
            <person name="Koh C.S."/>
            <person name="Le Clainche I."/>
            <person name="Bernard M."/>
            <person name="Bento P."/>
            <person name="Noel B."/>
            <person name="Labadie K."/>
            <person name="Alberti A."/>
            <person name="Charles M."/>
            <person name="Arnaud D."/>
            <person name="Guo H."/>
            <person name="Daviaud C."/>
            <person name="Alamery S."/>
            <person name="Jabbari K."/>
            <person name="Zhao M."/>
            <person name="Edger P.P."/>
            <person name="Chelaifa H."/>
            <person name="Tack D."/>
            <person name="Lassalle G."/>
            <person name="Mestiri I."/>
            <person name="Schnel N."/>
            <person name="Le Paslier M.C."/>
            <person name="Fan G."/>
            <person name="Renault V."/>
            <person name="Bayer P.E."/>
            <person name="Golicz A.A."/>
            <person name="Manoli S."/>
            <person name="Lee T.H."/>
            <person name="Thi V.H."/>
            <person name="Chalabi S."/>
            <person name="Hu Q."/>
            <person name="Fan C."/>
            <person name="Tollenaere R."/>
            <person name="Lu Y."/>
            <person name="Battail C."/>
            <person name="Shen J."/>
            <person name="Sidebottom C.H."/>
            <person name="Wang X."/>
            <person name="Canaguier A."/>
            <person name="Chauveau A."/>
            <person name="Berard A."/>
            <person name="Deniot G."/>
            <person name="Guan M."/>
            <person name="Liu Z."/>
            <person name="Sun F."/>
            <person name="Lim Y.P."/>
            <person name="Lyons E."/>
            <person name="Town C.D."/>
            <person name="Bancroft I."/>
            <person name="Wang X."/>
            <person name="Meng J."/>
            <person name="Ma J."/>
            <person name="Pires J.C."/>
            <person name="King G.J."/>
            <person name="Brunel D."/>
            <person name="Delourme R."/>
            <person name="Renard M."/>
            <person name="Aury J.M."/>
            <person name="Adams K.L."/>
            <person name="Batley J."/>
            <person name="Snowdon R.J."/>
            <person name="Tost J."/>
            <person name="Edwards D."/>
            <person name="Zhou Y."/>
            <person name="Hua W."/>
            <person name="Sharpe A.G."/>
            <person name="Paterson A.H."/>
            <person name="Guan C."/>
            <person name="Wincker P."/>
        </authorList>
    </citation>
    <scope>NUCLEOTIDE SEQUENCE [LARGE SCALE GENOMIC DNA]</scope>
    <source>
        <strain evidence="3">cv. Darmor-bzh</strain>
    </source>
</reference>
<protein>
    <submittedName>
        <fullName evidence="2">BnaA05g33650D protein</fullName>
    </submittedName>
</protein>
<feature type="signal peptide" evidence="1">
    <location>
        <begin position="1"/>
        <end position="26"/>
    </location>
</feature>
<sequence length="65" mass="7118">MQSSNEKASKLLSFLLIIVFVNHVFCDGNGTISDLNLTVSISPHPLPVETSFKIPSPLPILEVLR</sequence>
<proteinExistence type="predicted"/>
<dbReference type="AlphaFoldDB" id="A0A078HGP1"/>
<organism evidence="2 3">
    <name type="scientific">Brassica napus</name>
    <name type="common">Rape</name>
    <dbReference type="NCBI Taxonomy" id="3708"/>
    <lineage>
        <taxon>Eukaryota</taxon>
        <taxon>Viridiplantae</taxon>
        <taxon>Streptophyta</taxon>
        <taxon>Embryophyta</taxon>
        <taxon>Tracheophyta</taxon>
        <taxon>Spermatophyta</taxon>
        <taxon>Magnoliopsida</taxon>
        <taxon>eudicotyledons</taxon>
        <taxon>Gunneridae</taxon>
        <taxon>Pentapetalae</taxon>
        <taxon>rosids</taxon>
        <taxon>malvids</taxon>
        <taxon>Brassicales</taxon>
        <taxon>Brassicaceae</taxon>
        <taxon>Brassiceae</taxon>
        <taxon>Brassica</taxon>
    </lineage>
</organism>
<evidence type="ECO:0000313" key="3">
    <source>
        <dbReference type="Proteomes" id="UP000028999"/>
    </source>
</evidence>
<dbReference type="Proteomes" id="UP000028999">
    <property type="component" value="Unassembled WGS sequence"/>
</dbReference>